<keyword evidence="11" id="KW-1185">Reference proteome</keyword>
<keyword evidence="3 8" id="KW-0479">Metal-binding</keyword>
<dbReference type="Pfam" id="PF13186">
    <property type="entry name" value="SPASM"/>
    <property type="match status" value="1"/>
</dbReference>
<dbReference type="PANTHER" id="PTHR11228">
    <property type="entry name" value="RADICAL SAM DOMAIN PROTEIN"/>
    <property type="match status" value="1"/>
</dbReference>
<dbReference type="PROSITE" id="PS51918">
    <property type="entry name" value="RADICAL_SAM"/>
    <property type="match status" value="1"/>
</dbReference>
<dbReference type="PANTHER" id="PTHR11228:SF7">
    <property type="entry name" value="PQQA PEPTIDE CYCLASE"/>
    <property type="match status" value="1"/>
</dbReference>
<keyword evidence="6 8" id="KW-0408">Iron</keyword>
<reference evidence="10 11" key="1">
    <citation type="submission" date="2019-01" db="EMBL/GenBank/DDBJ databases">
        <authorList>
            <person name="Chen W.-M."/>
        </authorList>
    </citation>
    <scope>NUCLEOTIDE SEQUENCE [LARGE SCALE GENOMIC DNA]</scope>
    <source>
        <strain evidence="10 11">TER-1</strain>
    </source>
</reference>
<dbReference type="Gene3D" id="3.20.20.70">
    <property type="entry name" value="Aldolase class I"/>
    <property type="match status" value="1"/>
</dbReference>
<keyword evidence="4 8" id="KW-0884">PQQ biosynthesis</keyword>
<dbReference type="InterPro" id="IPR007197">
    <property type="entry name" value="rSAM"/>
</dbReference>
<evidence type="ECO:0000313" key="10">
    <source>
        <dbReference type="EMBL" id="RVU17814.1"/>
    </source>
</evidence>
<keyword evidence="5 8" id="KW-0560">Oxidoreductase</keyword>
<evidence type="ECO:0000313" key="11">
    <source>
        <dbReference type="Proteomes" id="UP000286997"/>
    </source>
</evidence>
<dbReference type="SFLD" id="SFLDS00029">
    <property type="entry name" value="Radical_SAM"/>
    <property type="match status" value="1"/>
</dbReference>
<dbReference type="PIRSF" id="PIRSF037420">
    <property type="entry name" value="PQQ_syn_pqqE"/>
    <property type="match status" value="1"/>
</dbReference>
<evidence type="ECO:0000256" key="3">
    <source>
        <dbReference type="ARBA" id="ARBA00022723"/>
    </source>
</evidence>
<dbReference type="PROSITE" id="PS01305">
    <property type="entry name" value="MOAA_NIFB_PQQE"/>
    <property type="match status" value="1"/>
</dbReference>
<comment type="function">
    <text evidence="8">Catalyzes the cross-linking of a glutamate residue and a tyrosine residue in the PqqA protein as part of the biosynthesis of pyrroloquinoline quinone (PQQ).</text>
</comment>
<dbReference type="GO" id="GO:0018189">
    <property type="term" value="P:pyrroloquinoline quinone biosynthetic process"/>
    <property type="evidence" value="ECO:0007669"/>
    <property type="project" value="UniProtKB-UniRule"/>
</dbReference>
<evidence type="ECO:0000256" key="1">
    <source>
        <dbReference type="ARBA" id="ARBA00022485"/>
    </source>
</evidence>
<comment type="catalytic activity">
    <reaction evidence="8">
        <text>[PQQ precursor protein] + S-adenosyl-L-methionine = E-Y cross-linked-[PQQ precursor protein] + 5'-deoxyadenosine + L-methionine + H(+)</text>
        <dbReference type="Rhea" id="RHEA:56836"/>
        <dbReference type="Rhea" id="RHEA-COMP:14800"/>
        <dbReference type="Rhea" id="RHEA-COMP:14801"/>
        <dbReference type="ChEBI" id="CHEBI:15378"/>
        <dbReference type="ChEBI" id="CHEBI:17319"/>
        <dbReference type="ChEBI" id="CHEBI:57844"/>
        <dbReference type="ChEBI" id="CHEBI:59789"/>
        <dbReference type="ChEBI" id="CHEBI:141026"/>
        <dbReference type="ChEBI" id="CHEBI:141027"/>
        <dbReference type="EC" id="1.21.98.4"/>
    </reaction>
</comment>
<evidence type="ECO:0000256" key="8">
    <source>
        <dbReference type="HAMAP-Rule" id="MF_00660"/>
    </source>
</evidence>
<dbReference type="InterPro" id="IPR013785">
    <property type="entry name" value="Aldolase_TIM"/>
</dbReference>
<dbReference type="GO" id="GO:1904047">
    <property type="term" value="F:S-adenosyl-L-methionine binding"/>
    <property type="evidence" value="ECO:0007669"/>
    <property type="project" value="UniProtKB-UniRule"/>
</dbReference>
<feature type="binding site" evidence="8">
    <location>
        <position position="26"/>
    </location>
    <ligand>
        <name>[4Fe-4S] cluster</name>
        <dbReference type="ChEBI" id="CHEBI:49883"/>
        <note>4Fe-4S-S-AdoMet</note>
    </ligand>
</feature>
<dbReference type="UniPathway" id="UPA00539"/>
<dbReference type="OrthoDB" id="9792276at2"/>
<keyword evidence="2 8" id="KW-0949">S-adenosyl-L-methionine</keyword>
<comment type="pathway">
    <text evidence="8">Cofactor biosynthesis; pyrroloquinoline quinone biosynthesis.</text>
</comment>
<dbReference type="SFLD" id="SFLDF00280">
    <property type="entry name" value="coenzyme_PQQ_synthesis_protein"/>
    <property type="match status" value="1"/>
</dbReference>
<dbReference type="InterPro" id="IPR058240">
    <property type="entry name" value="rSAM_sf"/>
</dbReference>
<keyword evidence="1 8" id="KW-0004">4Fe-4S</keyword>
<keyword evidence="7 8" id="KW-0411">Iron-sulfur</keyword>
<dbReference type="NCBIfam" id="TIGR02109">
    <property type="entry name" value="PQQ_syn_pqqE"/>
    <property type="match status" value="1"/>
</dbReference>
<evidence type="ECO:0000259" key="9">
    <source>
        <dbReference type="PROSITE" id="PS51918"/>
    </source>
</evidence>
<dbReference type="GO" id="GO:0005506">
    <property type="term" value="F:iron ion binding"/>
    <property type="evidence" value="ECO:0007669"/>
    <property type="project" value="UniProtKB-UniRule"/>
</dbReference>
<dbReference type="GO" id="GO:0016491">
    <property type="term" value="F:oxidoreductase activity"/>
    <property type="evidence" value="ECO:0007669"/>
    <property type="project" value="UniProtKB-KW"/>
</dbReference>
<feature type="binding site" evidence="8">
    <location>
        <position position="22"/>
    </location>
    <ligand>
        <name>[4Fe-4S] cluster</name>
        <dbReference type="ChEBI" id="CHEBI:49883"/>
        <note>4Fe-4S-S-AdoMet</note>
    </ligand>
</feature>
<dbReference type="SUPFAM" id="SSF102114">
    <property type="entry name" value="Radical SAM enzymes"/>
    <property type="match status" value="1"/>
</dbReference>
<protein>
    <recommendedName>
        <fullName evidence="8">PqqA peptide cyclase</fullName>
        <ecNumber evidence="8">1.21.98.4</ecNumber>
    </recommendedName>
    <alternativeName>
        <fullName evidence="8">Coenzyme PQQ synthesis protein E</fullName>
    </alternativeName>
</protein>
<dbReference type="InterPro" id="IPR023885">
    <property type="entry name" value="4Fe4S-binding_SPASM_dom"/>
</dbReference>
<dbReference type="GO" id="GO:0009975">
    <property type="term" value="F:cyclase activity"/>
    <property type="evidence" value="ECO:0007669"/>
    <property type="project" value="UniProtKB-UniRule"/>
</dbReference>
<dbReference type="CDD" id="cd01335">
    <property type="entry name" value="Radical_SAM"/>
    <property type="match status" value="1"/>
</dbReference>
<gene>
    <name evidence="8 10" type="primary">pqqE</name>
    <name evidence="10" type="ORF">EOE48_13120</name>
</gene>
<comment type="cofactor">
    <cofactor evidence="8">
        <name>[4Fe-4S] cluster</name>
        <dbReference type="ChEBI" id="CHEBI:49883"/>
    </cofactor>
    <text evidence="8">Binds 1 [4Fe-4S] cluster. The cluster is coordinated with 3 cysteines and an exchangeable S-adenosyl-L-methionine.</text>
</comment>
<dbReference type="SFLD" id="SFLDG01067">
    <property type="entry name" value="SPASM/twitch_domain_containing"/>
    <property type="match status" value="1"/>
</dbReference>
<accession>A0A437P6C4</accession>
<sequence length="378" mass="40396">MNAVTPALPAPIGLLAELTHRCPLRCPYCSNPLELDRRSAELDTATWERVLAEAAALGVLHVHLSGGEPTARQDIVAITAACARLGLYSNLITSGVGGALAKLDALSDAGLDHVQLSIQAAEASNAERIGGLRNAQPQKFAFAERVTALGLPLTLNAVIHRGNIGEVPAIIDLAVQLGAKRLEVAHTQYYGWAYVNRAALMPAKPEVDRSIRVVEEARERLKGRLVIDLVVPDYYAKYPKACAGGWGRRLMNVSPTGKVLPCHAAETIPGLEFWHVQDHSLAEIWARSPAFSAYRGTGWMKEPCRSCDRRETDWGGCRCQALALAGDAAATDPACSLSPLHARVQALAVAESALETAPDYRYRTIGGAPAAIPEGVAP</sequence>
<comment type="subunit">
    <text evidence="8">Interacts with PqqD. The interaction is necessary for activity of PqqE.</text>
</comment>
<comment type="caution">
    <text evidence="10">The sequence shown here is derived from an EMBL/GenBank/DDBJ whole genome shotgun (WGS) entry which is preliminary data.</text>
</comment>
<dbReference type="EMBL" id="SACP01000011">
    <property type="protein sequence ID" value="RVU17814.1"/>
    <property type="molecule type" value="Genomic_DNA"/>
</dbReference>
<feature type="domain" description="Radical SAM core" evidence="9">
    <location>
        <begin position="8"/>
        <end position="220"/>
    </location>
</feature>
<organism evidence="10 11">
    <name type="scientific">Methylobacterium oryzihabitans</name>
    <dbReference type="NCBI Taxonomy" id="2499852"/>
    <lineage>
        <taxon>Bacteria</taxon>
        <taxon>Pseudomonadati</taxon>
        <taxon>Pseudomonadota</taxon>
        <taxon>Alphaproteobacteria</taxon>
        <taxon>Hyphomicrobiales</taxon>
        <taxon>Methylobacteriaceae</taxon>
        <taxon>Methylobacterium</taxon>
    </lineage>
</organism>
<dbReference type="AlphaFoldDB" id="A0A437P6C4"/>
<dbReference type="Proteomes" id="UP000286997">
    <property type="component" value="Unassembled WGS sequence"/>
</dbReference>
<dbReference type="RefSeq" id="WP_127729677.1">
    <property type="nucleotide sequence ID" value="NZ_SACP01000011.1"/>
</dbReference>
<dbReference type="InterPro" id="IPR000385">
    <property type="entry name" value="MoaA_NifB_PqqE_Fe-S-bd_CS"/>
</dbReference>
<dbReference type="SFLD" id="SFLDG01386">
    <property type="entry name" value="main_SPASM_domain-containing"/>
    <property type="match status" value="1"/>
</dbReference>
<dbReference type="InterPro" id="IPR011843">
    <property type="entry name" value="PQQ_synth_PqqE_bac"/>
</dbReference>
<evidence type="ECO:0000256" key="4">
    <source>
        <dbReference type="ARBA" id="ARBA00022905"/>
    </source>
</evidence>
<dbReference type="HAMAP" id="MF_00660">
    <property type="entry name" value="PqqE"/>
    <property type="match status" value="1"/>
</dbReference>
<feature type="binding site" evidence="8">
    <location>
        <position position="29"/>
    </location>
    <ligand>
        <name>[4Fe-4S] cluster</name>
        <dbReference type="ChEBI" id="CHEBI:49883"/>
        <note>4Fe-4S-S-AdoMet</note>
    </ligand>
</feature>
<dbReference type="InterPro" id="IPR050377">
    <property type="entry name" value="Radical_SAM_PqqE_MftC-like"/>
</dbReference>
<dbReference type="NCBIfam" id="TIGR04085">
    <property type="entry name" value="rSAM_more_4Fe4S"/>
    <property type="match status" value="1"/>
</dbReference>
<dbReference type="EC" id="1.21.98.4" evidence="8"/>
<evidence type="ECO:0000256" key="7">
    <source>
        <dbReference type="ARBA" id="ARBA00023014"/>
    </source>
</evidence>
<comment type="similarity">
    <text evidence="8">Belongs to the radical SAM superfamily. PqqE family.</text>
</comment>
<dbReference type="CDD" id="cd21119">
    <property type="entry name" value="SPASM_PqqE"/>
    <property type="match status" value="1"/>
</dbReference>
<proteinExistence type="inferred from homology"/>
<evidence type="ECO:0000256" key="2">
    <source>
        <dbReference type="ARBA" id="ARBA00022691"/>
    </source>
</evidence>
<dbReference type="InterPro" id="IPR017200">
    <property type="entry name" value="PqqE-like"/>
</dbReference>
<name>A0A437P6C4_9HYPH</name>
<evidence type="ECO:0000256" key="5">
    <source>
        <dbReference type="ARBA" id="ARBA00023002"/>
    </source>
</evidence>
<dbReference type="Pfam" id="PF04055">
    <property type="entry name" value="Radical_SAM"/>
    <property type="match status" value="1"/>
</dbReference>
<evidence type="ECO:0000256" key="6">
    <source>
        <dbReference type="ARBA" id="ARBA00023004"/>
    </source>
</evidence>
<dbReference type="GO" id="GO:0051539">
    <property type="term" value="F:4 iron, 4 sulfur cluster binding"/>
    <property type="evidence" value="ECO:0007669"/>
    <property type="project" value="UniProtKB-KW"/>
</dbReference>